<dbReference type="Proteomes" id="UP000251960">
    <property type="component" value="Chromosome 4"/>
</dbReference>
<feature type="compositionally biased region" description="Polar residues" evidence="4">
    <location>
        <begin position="1"/>
        <end position="13"/>
    </location>
</feature>
<accession>A0A3L6F5D4</accession>
<organism evidence="5 6">
    <name type="scientific">Zea mays</name>
    <name type="common">Maize</name>
    <dbReference type="NCBI Taxonomy" id="4577"/>
    <lineage>
        <taxon>Eukaryota</taxon>
        <taxon>Viridiplantae</taxon>
        <taxon>Streptophyta</taxon>
        <taxon>Embryophyta</taxon>
        <taxon>Tracheophyta</taxon>
        <taxon>Spermatophyta</taxon>
        <taxon>Magnoliopsida</taxon>
        <taxon>Liliopsida</taxon>
        <taxon>Poales</taxon>
        <taxon>Poaceae</taxon>
        <taxon>PACMAD clade</taxon>
        <taxon>Panicoideae</taxon>
        <taxon>Andropogonodae</taxon>
        <taxon>Andropogoneae</taxon>
        <taxon>Tripsacinae</taxon>
        <taxon>Zea</taxon>
    </lineage>
</organism>
<dbReference type="AlphaFoldDB" id="A0A3L6F5D4"/>
<dbReference type="GO" id="GO:0003723">
    <property type="term" value="F:RNA binding"/>
    <property type="evidence" value="ECO:0007669"/>
    <property type="project" value="InterPro"/>
</dbReference>
<keyword evidence="2" id="KW-0809">Transit peptide</keyword>
<dbReference type="Pfam" id="PF01535">
    <property type="entry name" value="PPR"/>
    <property type="match status" value="1"/>
</dbReference>
<dbReference type="Gene3D" id="1.25.40.10">
    <property type="entry name" value="Tetratricopeptide repeat domain"/>
    <property type="match status" value="3"/>
</dbReference>
<dbReference type="PANTHER" id="PTHR47926:SF535">
    <property type="entry name" value="PENTACOTRIPEPTIDE-REPEAT REGION OF PRORP DOMAIN-CONTAINING PROTEIN"/>
    <property type="match status" value="1"/>
</dbReference>
<dbReference type="GO" id="GO:0009451">
    <property type="term" value="P:RNA modification"/>
    <property type="evidence" value="ECO:0007669"/>
    <property type="project" value="InterPro"/>
</dbReference>
<dbReference type="InterPro" id="IPR011990">
    <property type="entry name" value="TPR-like_helical_dom_sf"/>
</dbReference>
<evidence type="ECO:0000313" key="5">
    <source>
        <dbReference type="EMBL" id="PWZ28200.1"/>
    </source>
</evidence>
<comment type="caution">
    <text evidence="5">The sequence shown here is derived from an EMBL/GenBank/DDBJ whole genome shotgun (WGS) entry which is preliminary data.</text>
</comment>
<evidence type="ECO:0000256" key="3">
    <source>
        <dbReference type="PROSITE-ProRule" id="PRU00708"/>
    </source>
</evidence>
<dbReference type="InterPro" id="IPR002885">
    <property type="entry name" value="PPR_rpt"/>
</dbReference>
<dbReference type="FunFam" id="1.25.40.10:FF:001093">
    <property type="entry name" value="Pentatricopeptide repeat-containing protein At2g34400"/>
    <property type="match status" value="1"/>
</dbReference>
<dbReference type="ExpressionAtlas" id="A0A3L6F5D4">
    <property type="expression patterns" value="baseline and differential"/>
</dbReference>
<proteinExistence type="predicted"/>
<reference evidence="5 6" key="1">
    <citation type="journal article" date="2018" name="Nat. Genet.">
        <title>Extensive intraspecific gene order and gene structural variations between Mo17 and other maize genomes.</title>
        <authorList>
            <person name="Sun S."/>
            <person name="Zhou Y."/>
            <person name="Chen J."/>
            <person name="Shi J."/>
            <person name="Zhao H."/>
            <person name="Zhao H."/>
            <person name="Song W."/>
            <person name="Zhang M."/>
            <person name="Cui Y."/>
            <person name="Dong X."/>
            <person name="Liu H."/>
            <person name="Ma X."/>
            <person name="Jiao Y."/>
            <person name="Wang B."/>
            <person name="Wei X."/>
            <person name="Stein J.C."/>
            <person name="Glaubitz J.C."/>
            <person name="Lu F."/>
            <person name="Yu G."/>
            <person name="Liang C."/>
            <person name="Fengler K."/>
            <person name="Li B."/>
            <person name="Rafalski A."/>
            <person name="Schnable P.S."/>
            <person name="Ware D.H."/>
            <person name="Buckler E.S."/>
            <person name="Lai J."/>
        </authorList>
    </citation>
    <scope>NUCLEOTIDE SEQUENCE [LARGE SCALE GENOMIC DNA]</scope>
    <source>
        <strain evidence="6">cv. Missouri 17</strain>
        <tissue evidence="5">Seedling</tissue>
    </source>
</reference>
<feature type="repeat" description="PPR" evidence="3">
    <location>
        <begin position="302"/>
        <end position="332"/>
    </location>
</feature>
<feature type="repeat" description="PPR" evidence="3">
    <location>
        <begin position="333"/>
        <end position="363"/>
    </location>
</feature>
<sequence length="522" mass="56377">MQSPEIQQRNRAPTHSRAGSLAPRVPRHLRTAAALAAAVQGLIDASPARGESQTIHAQLLASGLVGSADLSVKLLVLHIRCGSLHNARALFDGMPSRSRAAHNYLVAGYFRRGRPAEALGIVRRLAASTGRLDVFALSMALKLSAALALPGVVAREAHARALRSVEQSDDILFAALVDAYVKSGSLGYARRVHGAMPVRSVVCSTALLVGCMKEGLFEDAEAIFNEMEGKDVVAYNAMVEGYSKTEETAEGSLEVLKAMQRAGFRPTVSTFVSVLGACSLLSSPELGEQVHCQGTKSGLVLDIKVGSALVDMYAKCGRVEDGRRIFNQMPERNVITWTSMIDGYGKNGLSDEALQLFGEMRERRDVRPNHATFLSILSACAHAGLLSQGQEAFQSMEGEYLLQPRMEHYACMVDLLGRFGGVRQAYDFVRGMPVRPNSDVWAALLGAATLHGDMDICKVASREVFELSRKGRPGAYMAFSNTLAAAGEWDGVHDVREMMKQRGVLKDTACSWVGSENPPLVD</sequence>
<feature type="repeat" description="PPR" evidence="3">
    <location>
        <begin position="231"/>
        <end position="266"/>
    </location>
</feature>
<feature type="region of interest" description="Disordered" evidence="4">
    <location>
        <begin position="1"/>
        <end position="24"/>
    </location>
</feature>
<dbReference type="InterPro" id="IPR046960">
    <property type="entry name" value="PPR_At4g14850-like_plant"/>
</dbReference>
<protein>
    <submittedName>
        <fullName evidence="5">Pentatricopeptide repeat-containing protein</fullName>
    </submittedName>
</protein>
<dbReference type="Pfam" id="PF20431">
    <property type="entry name" value="E_motif"/>
    <property type="match status" value="1"/>
</dbReference>
<keyword evidence="1" id="KW-0677">Repeat</keyword>
<dbReference type="PANTHER" id="PTHR47926">
    <property type="entry name" value="PENTATRICOPEPTIDE REPEAT-CONTAINING PROTEIN"/>
    <property type="match status" value="1"/>
</dbReference>
<evidence type="ECO:0000313" key="6">
    <source>
        <dbReference type="Proteomes" id="UP000251960"/>
    </source>
</evidence>
<dbReference type="Pfam" id="PF13041">
    <property type="entry name" value="PPR_2"/>
    <property type="match status" value="1"/>
</dbReference>
<dbReference type="InterPro" id="IPR046848">
    <property type="entry name" value="E_motif"/>
</dbReference>
<dbReference type="NCBIfam" id="TIGR00756">
    <property type="entry name" value="PPR"/>
    <property type="match status" value="4"/>
</dbReference>
<dbReference type="PROSITE" id="PS51375">
    <property type="entry name" value="PPR"/>
    <property type="match status" value="3"/>
</dbReference>
<dbReference type="EMBL" id="NCVQ01000005">
    <property type="protein sequence ID" value="PWZ28200.1"/>
    <property type="molecule type" value="Genomic_DNA"/>
</dbReference>
<gene>
    <name evidence="5" type="primary">PCMP-E34</name>
    <name evidence="5" type="ORF">Zm00014a_039171</name>
</gene>
<evidence type="ECO:0000256" key="4">
    <source>
        <dbReference type="SAM" id="MobiDB-lite"/>
    </source>
</evidence>
<evidence type="ECO:0000256" key="1">
    <source>
        <dbReference type="ARBA" id="ARBA00022737"/>
    </source>
</evidence>
<name>A0A3L6F5D4_MAIZE</name>
<evidence type="ECO:0000256" key="2">
    <source>
        <dbReference type="ARBA" id="ARBA00022946"/>
    </source>
</evidence>